<dbReference type="Proteomes" id="UP000281028">
    <property type="component" value="Unassembled WGS sequence"/>
</dbReference>
<sequence length="129" mass="14357">MYQRKIPIDYNCGLGIAMEVIGSKWKFCILDAVSKGIQRPKDLAQAINGITRRVLHQQVGELEMHGILGKTIYTEVPLRVEYHLTATGKTLLPLIEALNTWGLEFSPHLRAILEGGSSVKALQTEEAIM</sequence>
<dbReference type="PANTHER" id="PTHR33204">
    <property type="entry name" value="TRANSCRIPTIONAL REGULATOR, MARR FAMILY"/>
    <property type="match status" value="1"/>
</dbReference>
<dbReference type="Pfam" id="PF01638">
    <property type="entry name" value="HxlR"/>
    <property type="match status" value="1"/>
</dbReference>
<dbReference type="Gene3D" id="1.10.10.10">
    <property type="entry name" value="Winged helix-like DNA-binding domain superfamily/Winged helix DNA-binding domain"/>
    <property type="match status" value="1"/>
</dbReference>
<evidence type="ECO:0000256" key="3">
    <source>
        <dbReference type="ARBA" id="ARBA00023163"/>
    </source>
</evidence>
<keyword evidence="1" id="KW-0805">Transcription regulation</keyword>
<accession>A0A3S1AY28</accession>
<keyword evidence="5" id="KW-1185">Reference proteome</keyword>
<evidence type="ECO:0000313" key="4">
    <source>
        <dbReference type="EMBL" id="NSL86107.1"/>
    </source>
</evidence>
<evidence type="ECO:0000256" key="1">
    <source>
        <dbReference type="ARBA" id="ARBA00023015"/>
    </source>
</evidence>
<evidence type="ECO:0000313" key="5">
    <source>
        <dbReference type="Proteomes" id="UP000281028"/>
    </source>
</evidence>
<keyword evidence="2" id="KW-0238">DNA-binding</keyword>
<dbReference type="PANTHER" id="PTHR33204:SF29">
    <property type="entry name" value="TRANSCRIPTIONAL REGULATOR"/>
    <property type="match status" value="1"/>
</dbReference>
<proteinExistence type="predicted"/>
<reference evidence="4" key="1">
    <citation type="submission" date="2020-05" db="EMBL/GenBank/DDBJ databases">
        <title>Chitinophaga laudate sp. nov., isolated from a tropical peat swamp.</title>
        <authorList>
            <person name="Goh C.B.S."/>
            <person name="Lee M.S."/>
            <person name="Parimannan S."/>
            <person name="Pasbakhsh P."/>
            <person name="Yule C.M."/>
            <person name="Rajandas H."/>
            <person name="Loke S."/>
            <person name="Croft L."/>
            <person name="Tan J.B.L."/>
        </authorList>
    </citation>
    <scope>NUCLEOTIDE SEQUENCE</scope>
    <source>
        <strain evidence="4">Mgbs1</strain>
    </source>
</reference>
<name>A0A3S1AY28_9BACT</name>
<keyword evidence="3" id="KW-0804">Transcription</keyword>
<dbReference type="InterPro" id="IPR036390">
    <property type="entry name" value="WH_DNA-bd_sf"/>
</dbReference>
<dbReference type="AlphaFoldDB" id="A0A3S1AY28"/>
<organism evidence="4 5">
    <name type="scientific">Chitinophaga solisilvae</name>
    <dbReference type="NCBI Taxonomy" id="1233460"/>
    <lineage>
        <taxon>Bacteria</taxon>
        <taxon>Pseudomonadati</taxon>
        <taxon>Bacteroidota</taxon>
        <taxon>Chitinophagia</taxon>
        <taxon>Chitinophagales</taxon>
        <taxon>Chitinophagaceae</taxon>
        <taxon>Chitinophaga</taxon>
    </lineage>
</organism>
<dbReference type="RefSeq" id="WP_127043421.1">
    <property type="nucleotide sequence ID" value="NZ_JAABOK010000014.1"/>
</dbReference>
<dbReference type="SUPFAM" id="SSF46785">
    <property type="entry name" value="Winged helix' DNA-binding domain"/>
    <property type="match status" value="1"/>
</dbReference>
<dbReference type="EMBL" id="RIAR02000001">
    <property type="protein sequence ID" value="NSL86107.1"/>
    <property type="molecule type" value="Genomic_DNA"/>
</dbReference>
<dbReference type="GO" id="GO:0003677">
    <property type="term" value="F:DNA binding"/>
    <property type="evidence" value="ECO:0007669"/>
    <property type="project" value="UniProtKB-KW"/>
</dbReference>
<dbReference type="InterPro" id="IPR002577">
    <property type="entry name" value="HTH_HxlR"/>
</dbReference>
<gene>
    <name evidence="4" type="ORF">ECE50_004640</name>
</gene>
<protein>
    <submittedName>
        <fullName evidence="4">Helix-turn-helix transcriptional regulator</fullName>
    </submittedName>
</protein>
<comment type="caution">
    <text evidence="4">The sequence shown here is derived from an EMBL/GenBank/DDBJ whole genome shotgun (WGS) entry which is preliminary data.</text>
</comment>
<evidence type="ECO:0000256" key="2">
    <source>
        <dbReference type="ARBA" id="ARBA00023125"/>
    </source>
</evidence>
<dbReference type="PROSITE" id="PS51118">
    <property type="entry name" value="HTH_HXLR"/>
    <property type="match status" value="1"/>
</dbReference>
<dbReference type="InterPro" id="IPR036388">
    <property type="entry name" value="WH-like_DNA-bd_sf"/>
</dbReference>
<dbReference type="OrthoDB" id="9797599at2"/>